<name>A0A2S9IWG1_9HYPH</name>
<evidence type="ECO:0000313" key="2">
    <source>
        <dbReference type="Proteomes" id="UP000239434"/>
    </source>
</evidence>
<dbReference type="Proteomes" id="UP000239434">
    <property type="component" value="Unassembled WGS sequence"/>
</dbReference>
<accession>A0A2S9IWG1</accession>
<proteinExistence type="predicted"/>
<sequence>MAQSVVKDKGIDKAARLLVNNRRSFAPMGVHFLAGLALPGKGLILHFGPLKGSASQNIFRRQHL</sequence>
<dbReference type="AlphaFoldDB" id="A0A2S9IWG1"/>
<gene>
    <name evidence="1" type="ORF">C5748_05635</name>
</gene>
<comment type="caution">
    <text evidence="1">The sequence shown here is derived from an EMBL/GenBank/DDBJ whole genome shotgun (WGS) entry which is preliminary data.</text>
</comment>
<keyword evidence="2" id="KW-1185">Reference proteome</keyword>
<protein>
    <submittedName>
        <fullName evidence="1">Uncharacterized protein</fullName>
    </submittedName>
</protein>
<organism evidence="1 2">
    <name type="scientific">Phyllobacterium phragmitis</name>
    <dbReference type="NCBI Taxonomy" id="2670329"/>
    <lineage>
        <taxon>Bacteria</taxon>
        <taxon>Pseudomonadati</taxon>
        <taxon>Pseudomonadota</taxon>
        <taxon>Alphaproteobacteria</taxon>
        <taxon>Hyphomicrobiales</taxon>
        <taxon>Phyllobacteriaceae</taxon>
        <taxon>Phyllobacterium</taxon>
    </lineage>
</organism>
<evidence type="ECO:0000313" key="1">
    <source>
        <dbReference type="EMBL" id="PRD44857.1"/>
    </source>
</evidence>
<reference evidence="1 2" key="1">
    <citation type="submission" date="2018-02" db="EMBL/GenBank/DDBJ databases">
        <title>The draft genome of Phyllobacterium sp. 1N-3.</title>
        <authorList>
            <person name="Liu L."/>
            <person name="Li L."/>
            <person name="Zhang X."/>
            <person name="Wang T."/>
            <person name="Liang L."/>
        </authorList>
    </citation>
    <scope>NUCLEOTIDE SEQUENCE [LARGE SCALE GENOMIC DNA]</scope>
    <source>
        <strain evidence="1 2">1N-3</strain>
    </source>
</reference>
<dbReference type="EMBL" id="PVBR01000003">
    <property type="protein sequence ID" value="PRD44857.1"/>
    <property type="molecule type" value="Genomic_DNA"/>
</dbReference>